<organism evidence="3 4">
    <name type="scientific">Paenibacillus oceani</name>
    <dbReference type="NCBI Taxonomy" id="2772510"/>
    <lineage>
        <taxon>Bacteria</taxon>
        <taxon>Bacillati</taxon>
        <taxon>Bacillota</taxon>
        <taxon>Bacilli</taxon>
        <taxon>Bacillales</taxon>
        <taxon>Paenibacillaceae</taxon>
        <taxon>Paenibacillus</taxon>
    </lineage>
</organism>
<dbReference type="InterPro" id="IPR005545">
    <property type="entry name" value="YCII"/>
</dbReference>
<dbReference type="InterPro" id="IPR011008">
    <property type="entry name" value="Dimeric_a/b-barrel"/>
</dbReference>
<dbReference type="RefSeq" id="WP_190927605.1">
    <property type="nucleotide sequence ID" value="NZ_JACXJA010000013.1"/>
</dbReference>
<evidence type="ECO:0000313" key="4">
    <source>
        <dbReference type="Proteomes" id="UP000639396"/>
    </source>
</evidence>
<name>A0A927GZY5_9BACL</name>
<dbReference type="Proteomes" id="UP000639396">
    <property type="component" value="Unassembled WGS sequence"/>
</dbReference>
<dbReference type="SUPFAM" id="SSF54909">
    <property type="entry name" value="Dimeric alpha+beta barrel"/>
    <property type="match status" value="1"/>
</dbReference>
<protein>
    <recommendedName>
        <fullName evidence="2">YCII-related domain-containing protein</fullName>
    </recommendedName>
</protein>
<sequence>MHYVALLTIIDQELNAKVRPAHLDYLDKLYKENKVVMAGPFTDKKGGMVIYCADSPEEAQALAEADPVVAEGARTLELREWNALSFPLS</sequence>
<reference evidence="3" key="1">
    <citation type="submission" date="2020-09" db="EMBL/GenBank/DDBJ databases">
        <title>A novel bacterium of genus Paenibacillus, isolated from South China Sea.</title>
        <authorList>
            <person name="Huang H."/>
            <person name="Mo K."/>
            <person name="Hu Y."/>
        </authorList>
    </citation>
    <scope>NUCLEOTIDE SEQUENCE</scope>
    <source>
        <strain evidence="3">IB182363</strain>
    </source>
</reference>
<comment type="similarity">
    <text evidence="1">Belongs to the YciI family.</text>
</comment>
<feature type="domain" description="YCII-related" evidence="2">
    <location>
        <begin position="1"/>
        <end position="82"/>
    </location>
</feature>
<dbReference type="Gene3D" id="3.30.70.1060">
    <property type="entry name" value="Dimeric alpha+beta barrel"/>
    <property type="match status" value="1"/>
</dbReference>
<comment type="caution">
    <text evidence="3">The sequence shown here is derived from an EMBL/GenBank/DDBJ whole genome shotgun (WGS) entry which is preliminary data.</text>
</comment>
<dbReference type="AlphaFoldDB" id="A0A927GZY5"/>
<accession>A0A927GZY5</accession>
<dbReference type="PANTHER" id="PTHR37828:SF1">
    <property type="entry name" value="YCII-RELATED DOMAIN-CONTAINING PROTEIN"/>
    <property type="match status" value="1"/>
</dbReference>
<dbReference type="EMBL" id="JACXJA010000013">
    <property type="protein sequence ID" value="MBD2862577.1"/>
    <property type="molecule type" value="Genomic_DNA"/>
</dbReference>
<evidence type="ECO:0000256" key="1">
    <source>
        <dbReference type="ARBA" id="ARBA00007689"/>
    </source>
</evidence>
<gene>
    <name evidence="3" type="ORF">IDH45_11335</name>
</gene>
<dbReference type="Pfam" id="PF03795">
    <property type="entry name" value="YCII"/>
    <property type="match status" value="1"/>
</dbReference>
<proteinExistence type="inferred from homology"/>
<evidence type="ECO:0000259" key="2">
    <source>
        <dbReference type="Pfam" id="PF03795"/>
    </source>
</evidence>
<evidence type="ECO:0000313" key="3">
    <source>
        <dbReference type="EMBL" id="MBD2862577.1"/>
    </source>
</evidence>
<keyword evidence="4" id="KW-1185">Reference proteome</keyword>
<dbReference type="PANTHER" id="PTHR37828">
    <property type="entry name" value="GSR2449 PROTEIN"/>
    <property type="match status" value="1"/>
</dbReference>